<feature type="region of interest" description="Disordered" evidence="1">
    <location>
        <begin position="333"/>
        <end position="370"/>
    </location>
</feature>
<evidence type="ECO:0000313" key="3">
    <source>
        <dbReference type="Proteomes" id="UP001219525"/>
    </source>
</evidence>
<feature type="compositionally biased region" description="Basic residues" evidence="1">
    <location>
        <begin position="194"/>
        <end position="205"/>
    </location>
</feature>
<feature type="compositionally biased region" description="Low complexity" evidence="1">
    <location>
        <begin position="244"/>
        <end position="258"/>
    </location>
</feature>
<reference evidence="2" key="1">
    <citation type="submission" date="2023-03" db="EMBL/GenBank/DDBJ databases">
        <title>Massive genome expansion in bonnet fungi (Mycena s.s.) driven by repeated elements and novel gene families across ecological guilds.</title>
        <authorList>
            <consortium name="Lawrence Berkeley National Laboratory"/>
            <person name="Harder C.B."/>
            <person name="Miyauchi S."/>
            <person name="Viragh M."/>
            <person name="Kuo A."/>
            <person name="Thoen E."/>
            <person name="Andreopoulos B."/>
            <person name="Lu D."/>
            <person name="Skrede I."/>
            <person name="Drula E."/>
            <person name="Henrissat B."/>
            <person name="Morin E."/>
            <person name="Kohler A."/>
            <person name="Barry K."/>
            <person name="LaButti K."/>
            <person name="Morin E."/>
            <person name="Salamov A."/>
            <person name="Lipzen A."/>
            <person name="Mereny Z."/>
            <person name="Hegedus B."/>
            <person name="Baldrian P."/>
            <person name="Stursova M."/>
            <person name="Weitz H."/>
            <person name="Taylor A."/>
            <person name="Grigoriev I.V."/>
            <person name="Nagy L.G."/>
            <person name="Martin F."/>
            <person name="Kauserud H."/>
        </authorList>
    </citation>
    <scope>NUCLEOTIDE SEQUENCE</scope>
    <source>
        <strain evidence="2">9144</strain>
    </source>
</reference>
<keyword evidence="3" id="KW-1185">Reference proteome</keyword>
<dbReference type="Proteomes" id="UP001219525">
    <property type="component" value="Unassembled WGS sequence"/>
</dbReference>
<protein>
    <submittedName>
        <fullName evidence="2">Uncharacterized protein</fullName>
    </submittedName>
</protein>
<dbReference type="EMBL" id="JARJCW010000059">
    <property type="protein sequence ID" value="KAJ7201383.1"/>
    <property type="molecule type" value="Genomic_DNA"/>
</dbReference>
<dbReference type="AlphaFoldDB" id="A0AAD6VAA8"/>
<organism evidence="2 3">
    <name type="scientific">Mycena pura</name>
    <dbReference type="NCBI Taxonomy" id="153505"/>
    <lineage>
        <taxon>Eukaryota</taxon>
        <taxon>Fungi</taxon>
        <taxon>Dikarya</taxon>
        <taxon>Basidiomycota</taxon>
        <taxon>Agaricomycotina</taxon>
        <taxon>Agaricomycetes</taxon>
        <taxon>Agaricomycetidae</taxon>
        <taxon>Agaricales</taxon>
        <taxon>Marasmiineae</taxon>
        <taxon>Mycenaceae</taxon>
        <taxon>Mycena</taxon>
    </lineage>
</organism>
<feature type="compositionally biased region" description="Basic and acidic residues" evidence="1">
    <location>
        <begin position="354"/>
        <end position="364"/>
    </location>
</feature>
<feature type="region of interest" description="Disordered" evidence="1">
    <location>
        <begin position="173"/>
        <end position="258"/>
    </location>
</feature>
<evidence type="ECO:0000256" key="1">
    <source>
        <dbReference type="SAM" id="MobiDB-lite"/>
    </source>
</evidence>
<proteinExistence type="predicted"/>
<feature type="compositionally biased region" description="Low complexity" evidence="1">
    <location>
        <begin position="184"/>
        <end position="193"/>
    </location>
</feature>
<evidence type="ECO:0000313" key="2">
    <source>
        <dbReference type="EMBL" id="KAJ7201383.1"/>
    </source>
</evidence>
<gene>
    <name evidence="2" type="ORF">GGX14DRAFT_400141</name>
</gene>
<comment type="caution">
    <text evidence="2">The sequence shown here is derived from an EMBL/GenBank/DDBJ whole genome shotgun (WGS) entry which is preliminary data.</text>
</comment>
<sequence>MTWWGTCARAHTCPRPALAAYAGTARTGTGMARYAGARVARARALAQARPRGGLRERCGRARAERVCGMRGWHGRARSRGHGAGAGALAYAGTARTAPRHGAGAEACVGTGHGHGHGAYAAAYVGVGVTRGTVAGAGASRCRRGRAPVRGHGAYGATARRGGGHSAYEGAAHGCEGGGARSKQARGTAGAGRSRAVRRVGGRRVAWRRDAGEGRRRRRPGAVGALMRPGGGSRLMHGGGRRTDAGVARRGQGQGQAGRSCAVRRVGARRVAWHKDAGTGRAGAGVWIRVRACAQRRARRVDGRGRMQGGWRASAPAQARVCSVSLGACTSAGADAGLSPSRSAHARRGGAGAGRGERAGAHVRDGAAAGQAGRVGEVHMHGAIRRPGWGHAFVHGRQGGRGEQAAGRGWVAARVDQWLARRSMMEEEREKKTRT</sequence>
<name>A0AAD6VAA8_9AGAR</name>
<accession>A0AAD6VAA8</accession>